<organism evidence="3 4">
    <name type="scientific">Plasmodium falciparum Vietnam Oak-Knoll</name>
    <name type="common">FVO</name>
    <dbReference type="NCBI Taxonomy" id="1036723"/>
    <lineage>
        <taxon>Eukaryota</taxon>
        <taxon>Sar</taxon>
        <taxon>Alveolata</taxon>
        <taxon>Apicomplexa</taxon>
        <taxon>Aconoidasida</taxon>
        <taxon>Haemosporida</taxon>
        <taxon>Plasmodiidae</taxon>
        <taxon>Plasmodium</taxon>
        <taxon>Plasmodium (Laverania)</taxon>
    </lineage>
</organism>
<reference evidence="3 4" key="1">
    <citation type="submission" date="2013-02" db="EMBL/GenBank/DDBJ databases">
        <title>The Genome Annotation of Plasmodium falciparum Vietnam Oak-Knoll (FVO).</title>
        <authorList>
            <consortium name="The Broad Institute Genome Sequencing Platform"/>
            <consortium name="The Broad Institute Genome Sequencing Center for Infectious Disease"/>
            <person name="Neafsey D."/>
            <person name="Hoffman S."/>
            <person name="Volkman S."/>
            <person name="Rosenthal P."/>
            <person name="Walker B."/>
            <person name="Young S.K."/>
            <person name="Zeng Q."/>
            <person name="Gargeya S."/>
            <person name="Fitzgerald M."/>
            <person name="Haas B."/>
            <person name="Abouelleil A."/>
            <person name="Allen A.W."/>
            <person name="Alvarado L."/>
            <person name="Arachchi H.M."/>
            <person name="Berlin A.M."/>
            <person name="Chapman S.B."/>
            <person name="Gainer-Dewar J."/>
            <person name="Goldberg J."/>
            <person name="Griggs A."/>
            <person name="Gujja S."/>
            <person name="Hansen M."/>
            <person name="Howarth C."/>
            <person name="Imamovic A."/>
            <person name="Ireland A."/>
            <person name="Larimer J."/>
            <person name="McCowan C."/>
            <person name="Murphy C."/>
            <person name="Pearson M."/>
            <person name="Poon T.W."/>
            <person name="Priest M."/>
            <person name="Roberts A."/>
            <person name="Saif S."/>
            <person name="Shea T."/>
            <person name="Sisk P."/>
            <person name="Sykes S."/>
            <person name="Wortman J."/>
            <person name="Nusbaum C."/>
            <person name="Birren B."/>
        </authorList>
    </citation>
    <scope>NUCLEOTIDE SEQUENCE [LARGE SCALE GENOMIC DNA]</scope>
    <source>
        <strain evidence="4">Vietnam Oak-Knoll (FVO)</strain>
    </source>
</reference>
<keyword evidence="2" id="KW-1133">Transmembrane helix</keyword>
<name>A0A024VAD7_PLAFA</name>
<dbReference type="Pfam" id="PF02009">
    <property type="entry name" value="RIFIN"/>
    <property type="match status" value="1"/>
</dbReference>
<dbReference type="AlphaFoldDB" id="A0A024VAD7"/>
<evidence type="ECO:0000256" key="1">
    <source>
        <dbReference type="SAM" id="Coils"/>
    </source>
</evidence>
<reference evidence="3 4" key="2">
    <citation type="submission" date="2013-02" db="EMBL/GenBank/DDBJ databases">
        <title>The Genome Sequence of Plasmodium falciparum Vietnam Oak-Knoll (FVO).</title>
        <authorList>
            <consortium name="The Broad Institute Genome Sequencing Platform"/>
            <consortium name="The Broad Institute Genome Sequencing Center for Infectious Disease"/>
            <person name="Neafsey D."/>
            <person name="Cheeseman I."/>
            <person name="Volkman S."/>
            <person name="Adams J."/>
            <person name="Walker B."/>
            <person name="Young S.K."/>
            <person name="Zeng Q."/>
            <person name="Gargeya S."/>
            <person name="Fitzgerald M."/>
            <person name="Haas B."/>
            <person name="Abouelleil A."/>
            <person name="Alvarado L."/>
            <person name="Arachchi H.M."/>
            <person name="Berlin A.M."/>
            <person name="Chapman S.B."/>
            <person name="Dewar J."/>
            <person name="Goldberg J."/>
            <person name="Griggs A."/>
            <person name="Gujja S."/>
            <person name="Hansen M."/>
            <person name="Howarth C."/>
            <person name="Imamovic A."/>
            <person name="Larimer J."/>
            <person name="McCowan C."/>
            <person name="Murphy C."/>
            <person name="Neiman D."/>
            <person name="Pearson M."/>
            <person name="Priest M."/>
            <person name="Roberts A."/>
            <person name="Saif S."/>
            <person name="Shea T."/>
            <person name="Sisk P."/>
            <person name="Sykes S."/>
            <person name="Wortman J."/>
            <person name="Nusbaum C."/>
            <person name="Birren B."/>
        </authorList>
    </citation>
    <scope>NUCLEOTIDE SEQUENCE [LARGE SCALE GENOMIC DNA]</scope>
    <source>
        <strain evidence="4">Vietnam Oak-Knoll (FVO)</strain>
    </source>
</reference>
<proteinExistence type="predicted"/>
<dbReference type="InterPro" id="IPR006373">
    <property type="entry name" value="VSA_Rifin"/>
</dbReference>
<accession>A0A024VAD7</accession>
<evidence type="ECO:0000313" key="3">
    <source>
        <dbReference type="EMBL" id="ETW19993.1"/>
    </source>
</evidence>
<feature type="coiled-coil region" evidence="1">
    <location>
        <begin position="62"/>
        <end position="89"/>
    </location>
</feature>
<dbReference type="Proteomes" id="UP000030690">
    <property type="component" value="Unassembled WGS sequence"/>
</dbReference>
<dbReference type="CDD" id="cd12087">
    <property type="entry name" value="TM_EGFR-like"/>
    <property type="match status" value="1"/>
</dbReference>
<dbReference type="NCBIfam" id="TIGR01477">
    <property type="entry name" value="RIFIN"/>
    <property type="match status" value="1"/>
</dbReference>
<evidence type="ECO:0008006" key="5">
    <source>
        <dbReference type="Google" id="ProtNLM"/>
    </source>
</evidence>
<evidence type="ECO:0000256" key="2">
    <source>
        <dbReference type="SAM" id="Phobius"/>
    </source>
</evidence>
<keyword evidence="2" id="KW-0472">Membrane</keyword>
<sequence length="340" mass="37032">MKLHNIKILFSFSLNILEYNKNKPYITPHTSTTSSRVLSECDLYIPKYDNDADMKSVKEIFDRQTSQRFEEYEERIQEERQKCKEQCDKDIQEIIVKDKVQNSLAKKVEKGCLRCGCGLGGVAAGVGIIGPVVVKGLENAALLAATQAAKAEGLAAGKAAGDIAGADKFIAGLKEVFIINSLNETPLKSLISPQNYTEVSKISHAVFSEYKASKCVFGLARPEKPICSAVDSFGVAQGNGLVQSSAQDAITIGVQNILSDATEAAEIASKTAIEEATATLITKKTGEVNATYASCQTAIIASVVAILVIVLIMVIIYLILRYRRKKKMIKKQQYTKLLNK</sequence>
<keyword evidence="1" id="KW-0175">Coiled coil</keyword>
<feature type="transmembrane region" description="Helical" evidence="2">
    <location>
        <begin position="298"/>
        <end position="320"/>
    </location>
</feature>
<evidence type="ECO:0000313" key="4">
    <source>
        <dbReference type="Proteomes" id="UP000030690"/>
    </source>
</evidence>
<keyword evidence="2" id="KW-0812">Transmembrane</keyword>
<dbReference type="EMBL" id="KI925025">
    <property type="protein sequence ID" value="ETW19993.1"/>
    <property type="molecule type" value="Genomic_DNA"/>
</dbReference>
<gene>
    <name evidence="3" type="ORF">PFFVO_00894</name>
</gene>
<protein>
    <recommendedName>
        <fullName evidence="5">Surface antigen</fullName>
    </recommendedName>
</protein>